<keyword evidence="2" id="KW-1185">Reference proteome</keyword>
<dbReference type="EMBL" id="LXQA010139194">
    <property type="protein sequence ID" value="MCI24027.1"/>
    <property type="molecule type" value="Genomic_DNA"/>
</dbReference>
<proteinExistence type="predicted"/>
<dbReference type="AlphaFoldDB" id="A0A392QJE3"/>
<protein>
    <submittedName>
        <fullName evidence="1">Trehalase-like</fullName>
    </submittedName>
</protein>
<dbReference type="Proteomes" id="UP000265520">
    <property type="component" value="Unassembled WGS sequence"/>
</dbReference>
<reference evidence="1 2" key="1">
    <citation type="journal article" date="2018" name="Front. Plant Sci.">
        <title>Red Clover (Trifolium pratense) and Zigzag Clover (T. medium) - A Picture of Genomic Similarities and Differences.</title>
        <authorList>
            <person name="Dluhosova J."/>
            <person name="Istvanek J."/>
            <person name="Nedelnik J."/>
            <person name="Repkova J."/>
        </authorList>
    </citation>
    <scope>NUCLEOTIDE SEQUENCE [LARGE SCALE GENOMIC DNA]</scope>
    <source>
        <strain evidence="2">cv. 10/8</strain>
        <tissue evidence="1">Leaf</tissue>
    </source>
</reference>
<accession>A0A392QJE3</accession>
<organism evidence="1 2">
    <name type="scientific">Trifolium medium</name>
    <dbReference type="NCBI Taxonomy" id="97028"/>
    <lineage>
        <taxon>Eukaryota</taxon>
        <taxon>Viridiplantae</taxon>
        <taxon>Streptophyta</taxon>
        <taxon>Embryophyta</taxon>
        <taxon>Tracheophyta</taxon>
        <taxon>Spermatophyta</taxon>
        <taxon>Magnoliopsida</taxon>
        <taxon>eudicotyledons</taxon>
        <taxon>Gunneridae</taxon>
        <taxon>Pentapetalae</taxon>
        <taxon>rosids</taxon>
        <taxon>fabids</taxon>
        <taxon>Fabales</taxon>
        <taxon>Fabaceae</taxon>
        <taxon>Papilionoideae</taxon>
        <taxon>50 kb inversion clade</taxon>
        <taxon>NPAAA clade</taxon>
        <taxon>Hologalegina</taxon>
        <taxon>IRL clade</taxon>
        <taxon>Trifolieae</taxon>
        <taxon>Trifolium</taxon>
    </lineage>
</organism>
<evidence type="ECO:0000313" key="1">
    <source>
        <dbReference type="EMBL" id="MCI24027.1"/>
    </source>
</evidence>
<name>A0A392QJE3_9FABA</name>
<feature type="non-terminal residue" evidence="1">
    <location>
        <position position="32"/>
    </location>
</feature>
<sequence>ASLVGNVLKSLKTSGLLRAAGIATSLSDSGQQ</sequence>
<evidence type="ECO:0000313" key="2">
    <source>
        <dbReference type="Proteomes" id="UP000265520"/>
    </source>
</evidence>
<feature type="non-terminal residue" evidence="1">
    <location>
        <position position="1"/>
    </location>
</feature>
<comment type="caution">
    <text evidence="1">The sequence shown here is derived from an EMBL/GenBank/DDBJ whole genome shotgun (WGS) entry which is preliminary data.</text>
</comment>